<evidence type="ECO:0000259" key="1">
    <source>
        <dbReference type="Pfam" id="PF01636"/>
    </source>
</evidence>
<keyword evidence="3" id="KW-1185">Reference proteome</keyword>
<reference evidence="2 3" key="1">
    <citation type="journal article" date="2016" name="Genome Biol. Evol.">
        <title>Divergent and convergent evolution of fungal pathogenicity.</title>
        <authorList>
            <person name="Shang Y."/>
            <person name="Xiao G."/>
            <person name="Zheng P."/>
            <person name="Cen K."/>
            <person name="Zhan S."/>
            <person name="Wang C."/>
        </authorList>
    </citation>
    <scope>NUCLEOTIDE SEQUENCE [LARGE SCALE GENOMIC DNA]</scope>
    <source>
        <strain evidence="2 3">RCEF 2490</strain>
    </source>
</reference>
<dbReference type="PANTHER" id="PTHR21310:SF54">
    <property type="entry name" value="AMINOGLYCOSIDE PHOSPHOTRANSFERASE DOMAIN-CONTAINING PROTEIN"/>
    <property type="match status" value="1"/>
</dbReference>
<comment type="caution">
    <text evidence="2">The sequence shown here is derived from an EMBL/GenBank/DDBJ whole genome shotgun (WGS) entry which is preliminary data.</text>
</comment>
<accession>A0A167XLK7</accession>
<dbReference type="PANTHER" id="PTHR21310">
    <property type="entry name" value="AMINOGLYCOSIDE PHOSPHOTRANSFERASE-RELATED-RELATED"/>
    <property type="match status" value="1"/>
</dbReference>
<protein>
    <submittedName>
        <fullName evidence="2">Phosphotransferase enzyme family protein</fullName>
    </submittedName>
</protein>
<proteinExistence type="predicted"/>
<dbReference type="InterPro" id="IPR011009">
    <property type="entry name" value="Kinase-like_dom_sf"/>
</dbReference>
<gene>
    <name evidence="2" type="ORF">AAL_07337</name>
</gene>
<dbReference type="Proteomes" id="UP000078544">
    <property type="component" value="Unassembled WGS sequence"/>
</dbReference>
<evidence type="ECO:0000313" key="2">
    <source>
        <dbReference type="EMBL" id="KZZ90236.1"/>
    </source>
</evidence>
<dbReference type="AlphaFoldDB" id="A0A167XLK7"/>
<keyword evidence="2" id="KW-0808">Transferase</keyword>
<dbReference type="InterPro" id="IPR002575">
    <property type="entry name" value="Aminoglycoside_PTrfase"/>
</dbReference>
<evidence type="ECO:0000313" key="3">
    <source>
        <dbReference type="Proteomes" id="UP000078544"/>
    </source>
</evidence>
<dbReference type="InterPro" id="IPR051678">
    <property type="entry name" value="AGP_Transferase"/>
</dbReference>
<dbReference type="GO" id="GO:0016740">
    <property type="term" value="F:transferase activity"/>
    <property type="evidence" value="ECO:0007669"/>
    <property type="project" value="UniProtKB-KW"/>
</dbReference>
<dbReference type="CDD" id="cd05120">
    <property type="entry name" value="APH_ChoK_like"/>
    <property type="match status" value="1"/>
</dbReference>
<dbReference type="EMBL" id="AZGY01000022">
    <property type="protein sequence ID" value="KZZ90236.1"/>
    <property type="molecule type" value="Genomic_DNA"/>
</dbReference>
<feature type="domain" description="Aminoglycoside phosphotransferase" evidence="1">
    <location>
        <begin position="80"/>
        <end position="300"/>
    </location>
</feature>
<organism evidence="2 3">
    <name type="scientific">Moelleriella libera RCEF 2490</name>
    <dbReference type="NCBI Taxonomy" id="1081109"/>
    <lineage>
        <taxon>Eukaryota</taxon>
        <taxon>Fungi</taxon>
        <taxon>Dikarya</taxon>
        <taxon>Ascomycota</taxon>
        <taxon>Pezizomycotina</taxon>
        <taxon>Sordariomycetes</taxon>
        <taxon>Hypocreomycetidae</taxon>
        <taxon>Hypocreales</taxon>
        <taxon>Clavicipitaceae</taxon>
        <taxon>Moelleriella</taxon>
    </lineage>
</organism>
<dbReference type="OrthoDB" id="5404599at2759"/>
<dbReference type="Gene3D" id="3.90.1200.10">
    <property type="match status" value="1"/>
</dbReference>
<name>A0A167XLK7_9HYPO</name>
<dbReference type="STRING" id="1081109.A0A167XLK7"/>
<sequence length="321" mass="36429">MAIRGNSLLRIDAASLPDASSLEMNFYDTSFFRSNSSHLPQLPSPASILQQHSHHGASVVKYAHLNLAVKFGDASYLRIEEAQTMRALRQLFVHGEVPVPEVFGWRRYGDQNFIYMSLITGLTLREAWPLLDDNDKGSICDDLSRIIKSLRTLTPSHPFIGTFAQSLCQCENLLTPKPGSINGGTVQDRFFKLDYEKGPFPTIGSFNDWLLAAATRQKPKAGVITGPLREYLPDKGEIYFTHGDLTLGNIIISDTPGPRRIVGIVDWEQAGWYPEYWEYCKLLYGVEYSHEWRHAGWADTVMSPFEQEWEVFAEYSSWRCP</sequence>
<dbReference type="Pfam" id="PF01636">
    <property type="entry name" value="APH"/>
    <property type="match status" value="1"/>
</dbReference>
<dbReference type="SUPFAM" id="SSF56112">
    <property type="entry name" value="Protein kinase-like (PK-like)"/>
    <property type="match status" value="1"/>
</dbReference>